<name>A0AAX6MXL1_9PEZI</name>
<dbReference type="Proteomes" id="UP001369815">
    <property type="component" value="Unassembled WGS sequence"/>
</dbReference>
<evidence type="ECO:0000313" key="2">
    <source>
        <dbReference type="EMBL" id="KAK6957163.1"/>
    </source>
</evidence>
<organism evidence="2 3">
    <name type="scientific">Daldinia eschscholtzii</name>
    <dbReference type="NCBI Taxonomy" id="292717"/>
    <lineage>
        <taxon>Eukaryota</taxon>
        <taxon>Fungi</taxon>
        <taxon>Dikarya</taxon>
        <taxon>Ascomycota</taxon>
        <taxon>Pezizomycotina</taxon>
        <taxon>Sordariomycetes</taxon>
        <taxon>Xylariomycetidae</taxon>
        <taxon>Xylariales</taxon>
        <taxon>Hypoxylaceae</taxon>
        <taxon>Daldinia</taxon>
    </lineage>
</organism>
<reference evidence="2 3" key="1">
    <citation type="journal article" date="2024" name="Front Chem Biol">
        <title>Unveiling the potential of Daldinia eschscholtzii MFLUCC 19-0629 through bioactivity and bioinformatics studies for enhanced sustainable agriculture production.</title>
        <authorList>
            <person name="Brooks S."/>
            <person name="Weaver J.A."/>
            <person name="Klomchit A."/>
            <person name="Alharthi S.A."/>
            <person name="Onlamun T."/>
            <person name="Nurani R."/>
            <person name="Vong T.K."/>
            <person name="Alberti F."/>
            <person name="Greco C."/>
        </authorList>
    </citation>
    <scope>NUCLEOTIDE SEQUENCE [LARGE SCALE GENOMIC DNA]</scope>
    <source>
        <strain evidence="2">MFLUCC 19-0629</strain>
    </source>
</reference>
<sequence>MYLLISYDSTKLTQIVDFNNFSNIDFSSLDWLSQQNGGQFDPQLFGDYREPQDNILATATFDDSFFNDAFDVDFTTPYNVPMTSNSNAPKKNLIAEIDARKESEDTIVASNGKLLTREKLQACPRVQSGDLDLDGLCSDLQKKAKCGGSGAVVDEHDFKAVMTKYLGADAGKCTA</sequence>
<feature type="domain" description="Transcription factor PAP1" evidence="1">
    <location>
        <begin position="12"/>
        <end position="164"/>
    </location>
</feature>
<keyword evidence="3" id="KW-1185">Reference proteome</keyword>
<accession>A0AAX6MXL1</accession>
<dbReference type="EMBL" id="JBANMG010000002">
    <property type="protein sequence ID" value="KAK6957163.1"/>
    <property type="molecule type" value="Genomic_DNA"/>
</dbReference>
<dbReference type="Gene3D" id="1.10.238.100">
    <property type="entry name" value="YAP1 redox domain. Chain B"/>
    <property type="match status" value="1"/>
</dbReference>
<dbReference type="InterPro" id="IPR013910">
    <property type="entry name" value="TF_PAP1"/>
</dbReference>
<protein>
    <recommendedName>
        <fullName evidence="1">Transcription factor PAP1 domain-containing protein</fullName>
    </recommendedName>
</protein>
<gene>
    <name evidence="2" type="ORF">Daesc_002449</name>
</gene>
<evidence type="ECO:0000259" key="1">
    <source>
        <dbReference type="Pfam" id="PF08601"/>
    </source>
</evidence>
<comment type="caution">
    <text evidence="2">The sequence shown here is derived from an EMBL/GenBank/DDBJ whole genome shotgun (WGS) entry which is preliminary data.</text>
</comment>
<proteinExistence type="predicted"/>
<dbReference type="AlphaFoldDB" id="A0AAX6MXL1"/>
<dbReference type="Pfam" id="PF08601">
    <property type="entry name" value="PAP1"/>
    <property type="match status" value="1"/>
</dbReference>
<dbReference type="SUPFAM" id="SSF111430">
    <property type="entry name" value="YAP1 redox domain"/>
    <property type="match status" value="1"/>
</dbReference>
<evidence type="ECO:0000313" key="3">
    <source>
        <dbReference type="Proteomes" id="UP001369815"/>
    </source>
</evidence>
<dbReference type="InterPro" id="IPR023167">
    <property type="entry name" value="Yap1_redox_dom_sf"/>
</dbReference>